<keyword evidence="3" id="KW-1185">Reference proteome</keyword>
<accession>A0A9R0IV80</accession>
<feature type="signal peptide" evidence="1">
    <location>
        <begin position="1"/>
        <end position="23"/>
    </location>
</feature>
<feature type="chain" id="PRO_5040281150" description="Bifunctional inhibitor/plant lipid transfer protein/seed storage helical domain-containing protein" evidence="1">
    <location>
        <begin position="24"/>
        <end position="149"/>
    </location>
</feature>
<dbReference type="KEGG" id="soe:110795260"/>
<dbReference type="Proteomes" id="UP000813463">
    <property type="component" value="Chromosome 6"/>
</dbReference>
<reference evidence="3" key="1">
    <citation type="journal article" date="2021" name="Nat. Commun.">
        <title>Genomic analyses provide insights into spinach domestication and the genetic basis of agronomic traits.</title>
        <authorList>
            <person name="Cai X."/>
            <person name="Sun X."/>
            <person name="Xu C."/>
            <person name="Sun H."/>
            <person name="Wang X."/>
            <person name="Ge C."/>
            <person name="Zhang Z."/>
            <person name="Wang Q."/>
            <person name="Fei Z."/>
            <person name="Jiao C."/>
            <person name="Wang Q."/>
        </authorList>
    </citation>
    <scope>NUCLEOTIDE SEQUENCE [LARGE SCALE GENOMIC DNA]</scope>
    <source>
        <strain evidence="3">cv. Varoflay</strain>
    </source>
</reference>
<organism evidence="3 4">
    <name type="scientific">Spinacia oleracea</name>
    <name type="common">Spinach</name>
    <dbReference type="NCBI Taxonomy" id="3562"/>
    <lineage>
        <taxon>Eukaryota</taxon>
        <taxon>Viridiplantae</taxon>
        <taxon>Streptophyta</taxon>
        <taxon>Embryophyta</taxon>
        <taxon>Tracheophyta</taxon>
        <taxon>Spermatophyta</taxon>
        <taxon>Magnoliopsida</taxon>
        <taxon>eudicotyledons</taxon>
        <taxon>Gunneridae</taxon>
        <taxon>Pentapetalae</taxon>
        <taxon>Caryophyllales</taxon>
        <taxon>Chenopodiaceae</taxon>
        <taxon>Chenopodioideae</taxon>
        <taxon>Anserineae</taxon>
        <taxon>Spinacia</taxon>
    </lineage>
</organism>
<proteinExistence type="predicted"/>
<evidence type="ECO:0000313" key="4">
    <source>
        <dbReference type="RefSeq" id="XP_021855961.1"/>
    </source>
</evidence>
<dbReference type="AlphaFoldDB" id="A0A9R0IV80"/>
<evidence type="ECO:0000259" key="2">
    <source>
        <dbReference type="Pfam" id="PF14368"/>
    </source>
</evidence>
<dbReference type="Pfam" id="PF14368">
    <property type="entry name" value="LTP_2"/>
    <property type="match status" value="1"/>
</dbReference>
<dbReference type="InterPro" id="IPR016140">
    <property type="entry name" value="Bifunc_inhib/LTP/seed_store"/>
</dbReference>
<keyword evidence="1" id="KW-0732">Signal</keyword>
<name>A0A9R0IV80_SPIOL</name>
<sequence length="149" mass="16200">MEMKVYVVAVIILLSIQFMPSSTQEGPTPAPSPIGDPDLGRCWDNIGNCLNDNINNSRSMPQFDPLSGSFNVTEFYCCSLIQEIASTETPCFCNMNTYLHQFPTMANSVFQIFTTCGIVTSLPALDRFCLGEAPSPAPTPMMSLSPGNS</sequence>
<dbReference type="RefSeq" id="XP_021855961.1">
    <property type="nucleotide sequence ID" value="XM_022000269.2"/>
</dbReference>
<gene>
    <name evidence="4" type="primary">LOC110795260</name>
</gene>
<dbReference type="OrthoDB" id="1714688at2759"/>
<protein>
    <recommendedName>
        <fullName evidence="2">Bifunctional inhibitor/plant lipid transfer protein/seed storage helical domain-containing protein</fullName>
    </recommendedName>
</protein>
<evidence type="ECO:0000256" key="1">
    <source>
        <dbReference type="SAM" id="SignalP"/>
    </source>
</evidence>
<reference evidence="4" key="2">
    <citation type="submission" date="2025-08" db="UniProtKB">
        <authorList>
            <consortium name="RefSeq"/>
        </authorList>
    </citation>
    <scope>IDENTIFICATION</scope>
    <source>
        <tissue evidence="4">Leaf</tissue>
    </source>
</reference>
<feature type="domain" description="Bifunctional inhibitor/plant lipid transfer protein/seed storage helical" evidence="2">
    <location>
        <begin position="76"/>
        <end position="122"/>
    </location>
</feature>
<dbReference type="GeneID" id="110795260"/>
<evidence type="ECO:0000313" key="3">
    <source>
        <dbReference type="Proteomes" id="UP000813463"/>
    </source>
</evidence>